<evidence type="ECO:0000256" key="1">
    <source>
        <dbReference type="RuleBase" id="RU000383"/>
    </source>
</evidence>
<name>A0A2Z6SF35_9GLOM</name>
<evidence type="ECO:0000313" key="5">
    <source>
        <dbReference type="EMBL" id="GBC08462.1"/>
    </source>
</evidence>
<comment type="caution">
    <text evidence="5">The sequence shown here is derived from an EMBL/GenBank/DDBJ whole genome shotgun (WGS) entry which is preliminary data.</text>
</comment>
<dbReference type="InterPro" id="IPR013763">
    <property type="entry name" value="Cyclin-like_dom"/>
</dbReference>
<organism evidence="5 7">
    <name type="scientific">Rhizophagus clarus</name>
    <dbReference type="NCBI Taxonomy" id="94130"/>
    <lineage>
        <taxon>Eukaryota</taxon>
        <taxon>Fungi</taxon>
        <taxon>Fungi incertae sedis</taxon>
        <taxon>Mucoromycota</taxon>
        <taxon>Glomeromycotina</taxon>
        <taxon>Glomeromycetes</taxon>
        <taxon>Glomerales</taxon>
        <taxon>Glomeraceae</taxon>
        <taxon>Rhizophagus</taxon>
    </lineage>
</organism>
<dbReference type="Proteomes" id="UP000615446">
    <property type="component" value="Unassembled WGS sequence"/>
</dbReference>
<dbReference type="AlphaFoldDB" id="A0A2Z6SF35"/>
<protein>
    <submittedName>
        <fullName evidence="6">Cyclin-like protein</fullName>
    </submittedName>
</protein>
<dbReference type="Gene3D" id="1.10.472.10">
    <property type="entry name" value="Cyclin-like"/>
    <property type="match status" value="2"/>
</dbReference>
<dbReference type="CDD" id="cd20546">
    <property type="entry name" value="CYCLIN_SpCG1C_ScCTK2-like_rpt2"/>
    <property type="match status" value="1"/>
</dbReference>
<keyword evidence="3" id="KW-1133">Transmembrane helix</keyword>
<keyword evidence="1" id="KW-0195">Cyclin</keyword>
<dbReference type="GO" id="GO:0006357">
    <property type="term" value="P:regulation of transcription by RNA polymerase II"/>
    <property type="evidence" value="ECO:0007669"/>
    <property type="project" value="InterPro"/>
</dbReference>
<evidence type="ECO:0000259" key="4">
    <source>
        <dbReference type="SMART" id="SM00385"/>
    </source>
</evidence>
<reference evidence="5 7" key="1">
    <citation type="submission" date="2017-11" db="EMBL/GenBank/DDBJ databases">
        <title>The genome of Rhizophagus clarus HR1 reveals common genetic basis of auxotrophy among arbuscular mycorrhizal fungi.</title>
        <authorList>
            <person name="Kobayashi Y."/>
        </authorList>
    </citation>
    <scope>NUCLEOTIDE SEQUENCE [LARGE SCALE GENOMIC DNA]</scope>
    <source>
        <strain evidence="5 7">HR1</strain>
    </source>
</reference>
<sequence length="542" mass="61527">MEFCQANWYFNKTDFLSHSPSRYDGISVADEKKLRSKGIKYIIQVCVSIKLPQIVIATASVYFHRFFMRKSFREFHPYDVGGACVLLAVKVEEPKPRRTLGDVSSACARIARRDKSLDDKREIEMWIDTLKHLEPLIAAILCFDLQVDHPYLPLLKYTKELKGYNKEVLRDLASAAWAIINHSHRTPICLFYQPTTIASAAVFIASKVGDVALNDDATKGTVWWNVMQSNIYETTKCIDDIFDMYTTTCPKLVRKKNTSSEETKINPLANATIIMNSCETNKALMSGSTTPITNPIFHEYEYINIDQICEPPIENPSPSSHTIDNDEDEFELENGDDTVVEVECEGAAHYFNSVSNEEGEYLQDGQYGDKDSQYGGYEEDDEDMEFSDGSQFTDSQHTVPSEEGEEYPESQYEDDGVDSQRYESQNEDATLTQHDGSQYEDGIYSQHNGSRNEDGVYSRHERSHYENDTNSHHGRLQYVNSQNEGQVEINTQNGNGFYNNNVQSINHQGEDDDVSTIGDELEEGEENITNDVEMHDVNGIAN</sequence>
<keyword evidence="3" id="KW-0472">Membrane</keyword>
<feature type="domain" description="Cyclin-like" evidence="4">
    <location>
        <begin position="152"/>
        <end position="243"/>
    </location>
</feature>
<gene>
    <name evidence="6" type="ORF">RCL2_002057400</name>
    <name evidence="5" type="ORF">RclHR1_08130005</name>
</gene>
<dbReference type="InterPro" id="IPR043198">
    <property type="entry name" value="Cyclin/Ssn8"/>
</dbReference>
<keyword evidence="3" id="KW-0812">Transmembrane</keyword>
<evidence type="ECO:0000256" key="3">
    <source>
        <dbReference type="SAM" id="Phobius"/>
    </source>
</evidence>
<dbReference type="InterPro" id="IPR036915">
    <property type="entry name" value="Cyclin-like_sf"/>
</dbReference>
<proteinExistence type="inferred from homology"/>
<feature type="region of interest" description="Disordered" evidence="2">
    <location>
        <begin position="355"/>
        <end position="458"/>
    </location>
</feature>
<dbReference type="SUPFAM" id="SSF47954">
    <property type="entry name" value="Cyclin-like"/>
    <property type="match status" value="2"/>
</dbReference>
<dbReference type="Pfam" id="PF00134">
    <property type="entry name" value="Cyclin_N"/>
    <property type="match status" value="1"/>
</dbReference>
<dbReference type="SMART" id="SM00385">
    <property type="entry name" value="CYCLIN"/>
    <property type="match status" value="2"/>
</dbReference>
<feature type="domain" description="Cyclin-like" evidence="4">
    <location>
        <begin position="40"/>
        <end position="139"/>
    </location>
</feature>
<feature type="compositionally biased region" description="Acidic residues" evidence="2">
    <location>
        <begin position="377"/>
        <end position="386"/>
    </location>
</feature>
<evidence type="ECO:0000313" key="7">
    <source>
        <dbReference type="Proteomes" id="UP000247702"/>
    </source>
</evidence>
<dbReference type="Proteomes" id="UP000247702">
    <property type="component" value="Unassembled WGS sequence"/>
</dbReference>
<evidence type="ECO:0000256" key="2">
    <source>
        <dbReference type="SAM" id="MobiDB-lite"/>
    </source>
</evidence>
<comment type="similarity">
    <text evidence="1">Belongs to the cyclin family.</text>
</comment>
<dbReference type="GO" id="GO:0016538">
    <property type="term" value="F:cyclin-dependent protein serine/threonine kinase regulator activity"/>
    <property type="evidence" value="ECO:0007669"/>
    <property type="project" value="InterPro"/>
</dbReference>
<feature type="compositionally biased region" description="Polar residues" evidence="2">
    <location>
        <begin position="427"/>
        <end position="436"/>
    </location>
</feature>
<dbReference type="OrthoDB" id="25002at2759"/>
<feature type="compositionally biased region" description="Acidic residues" evidence="2">
    <location>
        <begin position="402"/>
        <end position="417"/>
    </location>
</feature>
<dbReference type="STRING" id="94130.A0A2Z6SF35"/>
<keyword evidence="7" id="KW-1185">Reference proteome</keyword>
<feature type="compositionally biased region" description="Polar residues" evidence="2">
    <location>
        <begin position="388"/>
        <end position="399"/>
    </location>
</feature>
<feature type="transmembrane region" description="Helical" evidence="3">
    <location>
        <begin position="41"/>
        <end position="63"/>
    </location>
</feature>
<dbReference type="InterPro" id="IPR006671">
    <property type="entry name" value="Cyclin_N"/>
</dbReference>
<dbReference type="EMBL" id="BEXD01004219">
    <property type="protein sequence ID" value="GBC08462.1"/>
    <property type="molecule type" value="Genomic_DNA"/>
</dbReference>
<reference evidence="6" key="2">
    <citation type="submission" date="2019-10" db="EMBL/GenBank/DDBJ databases">
        <title>Conservation and host-specific expression of non-tandemly repeated heterogenous ribosome RNA gene in arbuscular mycorrhizal fungi.</title>
        <authorList>
            <person name="Maeda T."/>
            <person name="Kobayashi Y."/>
            <person name="Nakagawa T."/>
            <person name="Ezawa T."/>
            <person name="Yamaguchi K."/>
            <person name="Bino T."/>
            <person name="Nishimoto Y."/>
            <person name="Shigenobu S."/>
            <person name="Kawaguchi M."/>
        </authorList>
    </citation>
    <scope>NUCLEOTIDE SEQUENCE</scope>
    <source>
        <strain evidence="6">HR1</strain>
    </source>
</reference>
<dbReference type="EMBL" id="BLAL01000229">
    <property type="protein sequence ID" value="GES93823.1"/>
    <property type="molecule type" value="Genomic_DNA"/>
</dbReference>
<evidence type="ECO:0000313" key="6">
    <source>
        <dbReference type="EMBL" id="GES93823.1"/>
    </source>
</evidence>
<dbReference type="PANTHER" id="PTHR10026">
    <property type="entry name" value="CYCLIN"/>
    <property type="match status" value="1"/>
</dbReference>
<accession>A0A2Z6SF35</accession>